<evidence type="ECO:0000313" key="6">
    <source>
        <dbReference type="Proteomes" id="UP000002366"/>
    </source>
</evidence>
<proteinExistence type="inferred from homology"/>
<sequence length="452" mass="49642">MVCVPEYGPMIPRSYKTALRKAVRGEGMYLFDEEGKAYIDGCCGALLSSVGHGNKEIADAIYKQLTTLEFAHPSRWYNDATMEASKEVASITPDGLNYVWLVSGGSEAIESALKLARQYFVERDGEGSSKYVMIARWNSYHGSTIGTMGLAGSMARRRTFFPLYQDHPKIASHYCYRCPYGLSYPSCDLRCAHALEHEIRRIGQQYVAAFVAEPIVGSTVGALHPPKEYWPIVRDICSRYDVLLIADEIMTGIGRTGKNFCLNHWNVTPDMICSAKALSGGYSPVGALIAKDEIVESLKKGSGAFQHGHTYNANPVTAAAVTATLRLIKREKLVENAALQGERFYKKLETLYQIPIVGEVRGMGLMRGIEIVANQSTKEAFSTSVNAAGVVTGECFKEGLVIYPGRGQIDGIEGDQFLVAPPLTVTESEIDEIFMRLERGLRSASDKLLSGK</sequence>
<comment type="similarity">
    <text evidence="2 4">Belongs to the class-III pyridoxal-phosphate-dependent aminotransferase family.</text>
</comment>
<dbReference type="PIRSF" id="PIRSF000521">
    <property type="entry name" value="Transaminase_4ab_Lys_Orn"/>
    <property type="match status" value="1"/>
</dbReference>
<name>D5EFK4_AMICL</name>
<dbReference type="InterPro" id="IPR049704">
    <property type="entry name" value="Aminotrans_3_PPA_site"/>
</dbReference>
<dbReference type="HOGENOM" id="CLU_016922_4_0_0"/>
<dbReference type="InterPro" id="IPR005814">
    <property type="entry name" value="Aminotrans_3"/>
</dbReference>
<reference evidence="5 6" key="1">
    <citation type="journal article" date="2010" name="Stand. Genomic Sci.">
        <title>Complete genome sequence of Aminobacterium colombiense type strain (ALA-1).</title>
        <authorList>
            <person name="Chertkov O."/>
            <person name="Sikorski J."/>
            <person name="Brambilla E."/>
            <person name="Lapidus A."/>
            <person name="Copeland A."/>
            <person name="Glavina Del Rio T."/>
            <person name="Nolan M."/>
            <person name="Lucas S."/>
            <person name="Tice H."/>
            <person name="Cheng J.F."/>
            <person name="Han C."/>
            <person name="Detter J.C."/>
            <person name="Bruce D."/>
            <person name="Tapia R."/>
            <person name="Goodwin L."/>
            <person name="Pitluck S."/>
            <person name="Liolios K."/>
            <person name="Ivanova N."/>
            <person name="Mavromatis K."/>
            <person name="Ovchinnikova G."/>
            <person name="Pati A."/>
            <person name="Chen A."/>
            <person name="Palaniappan K."/>
            <person name="Land M."/>
            <person name="Hauser L."/>
            <person name="Chang Y.J."/>
            <person name="Jeffries C.D."/>
            <person name="Spring S."/>
            <person name="Rohde M."/>
            <person name="Goker M."/>
            <person name="Bristow J."/>
            <person name="Eisen J.A."/>
            <person name="Markowitz V."/>
            <person name="Hugenholtz P."/>
            <person name="Kyrpides N.C."/>
            <person name="Klenk H.P."/>
        </authorList>
    </citation>
    <scope>NUCLEOTIDE SEQUENCE [LARGE SCALE GENOMIC DNA]</scope>
    <source>
        <strain evidence="6">DSM 12261 / ALA-1</strain>
    </source>
</reference>
<evidence type="ECO:0000313" key="5">
    <source>
        <dbReference type="EMBL" id="ADE57336.1"/>
    </source>
</evidence>
<dbReference type="OrthoDB" id="1906at2"/>
<dbReference type="AlphaFoldDB" id="D5EFK4"/>
<comment type="cofactor">
    <cofactor evidence="1">
        <name>pyridoxal 5'-phosphate</name>
        <dbReference type="ChEBI" id="CHEBI:597326"/>
    </cofactor>
</comment>
<dbReference type="CDD" id="cd00610">
    <property type="entry name" value="OAT_like"/>
    <property type="match status" value="1"/>
</dbReference>
<dbReference type="FunFam" id="3.40.640.10:FF:000004">
    <property type="entry name" value="Acetylornithine aminotransferase"/>
    <property type="match status" value="1"/>
</dbReference>
<dbReference type="eggNOG" id="COG0161">
    <property type="taxonomic scope" value="Bacteria"/>
</dbReference>
<accession>D5EFK4</accession>
<dbReference type="STRING" id="572547.Amico_1215"/>
<dbReference type="SUPFAM" id="SSF53383">
    <property type="entry name" value="PLP-dependent transferases"/>
    <property type="match status" value="1"/>
</dbReference>
<dbReference type="Gene3D" id="3.90.1150.10">
    <property type="entry name" value="Aspartate Aminotransferase, domain 1"/>
    <property type="match status" value="1"/>
</dbReference>
<evidence type="ECO:0000256" key="3">
    <source>
        <dbReference type="ARBA" id="ARBA00022898"/>
    </source>
</evidence>
<dbReference type="KEGG" id="aco:Amico_1215"/>
<keyword evidence="6" id="KW-1185">Reference proteome</keyword>
<evidence type="ECO:0000256" key="4">
    <source>
        <dbReference type="RuleBase" id="RU003560"/>
    </source>
</evidence>
<evidence type="ECO:0000256" key="1">
    <source>
        <dbReference type="ARBA" id="ARBA00001933"/>
    </source>
</evidence>
<dbReference type="PANTHER" id="PTHR43094">
    <property type="entry name" value="AMINOTRANSFERASE"/>
    <property type="match status" value="1"/>
</dbReference>
<dbReference type="EMBL" id="CP001997">
    <property type="protein sequence ID" value="ADE57336.1"/>
    <property type="molecule type" value="Genomic_DNA"/>
</dbReference>
<dbReference type="InterPro" id="IPR015424">
    <property type="entry name" value="PyrdxlP-dep_Trfase"/>
</dbReference>
<organism evidence="5 6">
    <name type="scientific">Aminobacterium colombiense (strain DSM 12261 / ALA-1)</name>
    <dbReference type="NCBI Taxonomy" id="572547"/>
    <lineage>
        <taxon>Bacteria</taxon>
        <taxon>Thermotogati</taxon>
        <taxon>Synergistota</taxon>
        <taxon>Synergistia</taxon>
        <taxon>Synergistales</taxon>
        <taxon>Aminobacteriaceae</taxon>
        <taxon>Aminobacterium</taxon>
    </lineage>
</organism>
<dbReference type="InterPro" id="IPR015421">
    <property type="entry name" value="PyrdxlP-dep_Trfase_major"/>
</dbReference>
<dbReference type="Gene3D" id="3.40.640.10">
    <property type="entry name" value="Type I PLP-dependent aspartate aminotransferase-like (Major domain)"/>
    <property type="match status" value="1"/>
</dbReference>
<dbReference type="InterPro" id="IPR015422">
    <property type="entry name" value="PyrdxlP-dep_Trfase_small"/>
</dbReference>
<dbReference type="GO" id="GO:0030170">
    <property type="term" value="F:pyridoxal phosphate binding"/>
    <property type="evidence" value="ECO:0007669"/>
    <property type="project" value="InterPro"/>
</dbReference>
<protein>
    <submittedName>
        <fullName evidence="5">Aminotransferase class-III</fullName>
    </submittedName>
</protein>
<dbReference type="PROSITE" id="PS00600">
    <property type="entry name" value="AA_TRANSFER_CLASS_3"/>
    <property type="match status" value="1"/>
</dbReference>
<dbReference type="Proteomes" id="UP000002366">
    <property type="component" value="Chromosome"/>
</dbReference>
<dbReference type="GO" id="GO:0008483">
    <property type="term" value="F:transaminase activity"/>
    <property type="evidence" value="ECO:0007669"/>
    <property type="project" value="UniProtKB-KW"/>
</dbReference>
<keyword evidence="5" id="KW-0032">Aminotransferase</keyword>
<dbReference type="PANTHER" id="PTHR43094:SF1">
    <property type="entry name" value="AMINOTRANSFERASE CLASS-III"/>
    <property type="match status" value="1"/>
</dbReference>
<keyword evidence="3 4" id="KW-0663">Pyridoxal phosphate</keyword>
<keyword evidence="5" id="KW-0808">Transferase</keyword>
<dbReference type="Pfam" id="PF00202">
    <property type="entry name" value="Aminotran_3"/>
    <property type="match status" value="1"/>
</dbReference>
<gene>
    <name evidence="5" type="ordered locus">Amico_1215</name>
</gene>
<evidence type="ECO:0000256" key="2">
    <source>
        <dbReference type="ARBA" id="ARBA00008954"/>
    </source>
</evidence>